<proteinExistence type="predicted"/>
<comment type="caution">
    <text evidence="1">The sequence shown here is derived from an EMBL/GenBank/DDBJ whole genome shotgun (WGS) entry which is preliminary data.</text>
</comment>
<dbReference type="Proteomes" id="UP001054821">
    <property type="component" value="Chromosome 4"/>
</dbReference>
<dbReference type="AlphaFoldDB" id="A0AAD4Z7D5"/>
<protein>
    <submittedName>
        <fullName evidence="1">Uncharacterized protein</fullName>
    </submittedName>
</protein>
<accession>A0AAD4Z7D5</accession>
<evidence type="ECO:0000313" key="2">
    <source>
        <dbReference type="Proteomes" id="UP001054821"/>
    </source>
</evidence>
<keyword evidence="2" id="KW-1185">Reference proteome</keyword>
<evidence type="ECO:0000313" key="1">
    <source>
        <dbReference type="EMBL" id="KAI5334643.1"/>
    </source>
</evidence>
<sequence>MMTTHHLQFHLQPPECEYISIVTAVEWNLTNKFRMDTCVLYDEDSLTTNSGWIGVTFMPGRNYIILQ</sequence>
<organism evidence="1 2">
    <name type="scientific">Prunus dulcis</name>
    <name type="common">Almond</name>
    <name type="synonym">Amygdalus dulcis</name>
    <dbReference type="NCBI Taxonomy" id="3755"/>
    <lineage>
        <taxon>Eukaryota</taxon>
        <taxon>Viridiplantae</taxon>
        <taxon>Streptophyta</taxon>
        <taxon>Embryophyta</taxon>
        <taxon>Tracheophyta</taxon>
        <taxon>Spermatophyta</taxon>
        <taxon>Magnoliopsida</taxon>
        <taxon>eudicotyledons</taxon>
        <taxon>Gunneridae</taxon>
        <taxon>Pentapetalae</taxon>
        <taxon>rosids</taxon>
        <taxon>fabids</taxon>
        <taxon>Rosales</taxon>
        <taxon>Rosaceae</taxon>
        <taxon>Amygdaloideae</taxon>
        <taxon>Amygdaleae</taxon>
        <taxon>Prunus</taxon>
    </lineage>
</organism>
<dbReference type="EMBL" id="JAJFAZ020000004">
    <property type="protein sequence ID" value="KAI5334643.1"/>
    <property type="molecule type" value="Genomic_DNA"/>
</dbReference>
<reference evidence="1 2" key="1">
    <citation type="journal article" date="2022" name="G3 (Bethesda)">
        <title>Whole-genome sequence and methylome profiling of the almond [Prunus dulcis (Mill.) D.A. Webb] cultivar 'Nonpareil'.</title>
        <authorList>
            <person name="D'Amico-Willman K.M."/>
            <person name="Ouma W.Z."/>
            <person name="Meulia T."/>
            <person name="Sideli G.M."/>
            <person name="Gradziel T.M."/>
            <person name="Fresnedo-Ramirez J."/>
        </authorList>
    </citation>
    <scope>NUCLEOTIDE SEQUENCE [LARGE SCALE GENOMIC DNA]</scope>
    <source>
        <strain evidence="1">Clone GOH B32 T37-40</strain>
    </source>
</reference>
<name>A0AAD4Z7D5_PRUDU</name>
<gene>
    <name evidence="1" type="ORF">L3X38_024776</name>
</gene>